<proteinExistence type="predicted"/>
<dbReference type="AlphaFoldDB" id="A0A1L6TFU5"/>
<dbReference type="Gene3D" id="3.40.50.300">
    <property type="entry name" value="P-loop containing nucleotide triphosphate hydrolases"/>
    <property type="match status" value="1"/>
</dbReference>
<dbReference type="Pfam" id="PF13614">
    <property type="entry name" value="AAA_31"/>
    <property type="match status" value="1"/>
</dbReference>
<dbReference type="InterPro" id="IPR050678">
    <property type="entry name" value="DNA_Partitioning_ATPase"/>
</dbReference>
<dbReference type="CDD" id="cd02042">
    <property type="entry name" value="ParAB_family"/>
    <property type="match status" value="1"/>
</dbReference>
<evidence type="ECO:0000313" key="4">
    <source>
        <dbReference type="EMBL" id="ALB21196.1"/>
    </source>
</evidence>
<feature type="region of interest" description="Disordered" evidence="2">
    <location>
        <begin position="265"/>
        <end position="294"/>
    </location>
</feature>
<evidence type="ECO:0000313" key="5">
    <source>
        <dbReference type="Proteomes" id="UP000029558"/>
    </source>
</evidence>
<organism evidence="4 5">
    <name type="scientific">Piscirickettsia salmonis</name>
    <dbReference type="NCBI Taxonomy" id="1238"/>
    <lineage>
        <taxon>Bacteria</taxon>
        <taxon>Pseudomonadati</taxon>
        <taxon>Pseudomonadota</taxon>
        <taxon>Gammaproteobacteria</taxon>
        <taxon>Thiotrichales</taxon>
        <taxon>Piscirickettsiaceae</taxon>
        <taxon>Piscirickettsia</taxon>
    </lineage>
</organism>
<dbReference type="SUPFAM" id="SSF52540">
    <property type="entry name" value="P-loop containing nucleoside triphosphate hydrolases"/>
    <property type="match status" value="1"/>
</dbReference>
<dbReference type="PANTHER" id="PTHR13696">
    <property type="entry name" value="P-LOOP CONTAINING NUCLEOSIDE TRIPHOSPHATE HYDROLASE"/>
    <property type="match status" value="1"/>
</dbReference>
<dbReference type="FunFam" id="3.40.50.300:FF:000285">
    <property type="entry name" value="Sporulation initiation inhibitor Soj"/>
    <property type="match status" value="1"/>
</dbReference>
<gene>
    <name evidence="4" type="primary">parA</name>
    <name evidence="4" type="ORF">KU39_8</name>
</gene>
<dbReference type="OrthoDB" id="9815116at2"/>
<dbReference type="EMBL" id="CP012508">
    <property type="protein sequence ID" value="ALB21196.1"/>
    <property type="molecule type" value="Genomic_DNA"/>
</dbReference>
<comment type="similarity">
    <text evidence="1">To B.subtilis soj.</text>
</comment>
<dbReference type="RefSeq" id="WP_017378481.1">
    <property type="nucleotide sequence ID" value="NZ_CP012508.1"/>
</dbReference>
<feature type="compositionally biased region" description="Basic residues" evidence="2">
    <location>
        <begin position="280"/>
        <end position="294"/>
    </location>
</feature>
<protein>
    <submittedName>
        <fullName evidence="4">Chromosome partitioning protein ParA</fullName>
    </submittedName>
</protein>
<dbReference type="PANTHER" id="PTHR13696:SF52">
    <property type="entry name" value="PARA FAMILY PROTEIN CT_582"/>
    <property type="match status" value="1"/>
</dbReference>
<name>A0A1L6TFU5_PISSA</name>
<dbReference type="InterPro" id="IPR025669">
    <property type="entry name" value="AAA_dom"/>
</dbReference>
<evidence type="ECO:0000256" key="1">
    <source>
        <dbReference type="ARBA" id="ARBA00060876"/>
    </source>
</evidence>
<evidence type="ECO:0000259" key="3">
    <source>
        <dbReference type="Pfam" id="PF13614"/>
    </source>
</evidence>
<dbReference type="InterPro" id="IPR027417">
    <property type="entry name" value="P-loop_NTPase"/>
</dbReference>
<feature type="domain" description="AAA" evidence="3">
    <location>
        <begin position="3"/>
        <end position="178"/>
    </location>
</feature>
<reference evidence="4 5" key="1">
    <citation type="journal article" date="2014" name="Genome Announc.">
        <title>Comparative Genome Analysis of Two Isolates of the Fish Pathogen Piscirickettsia salmonis from Different Hosts Reveals Major Differences in Virulence-Associated Secretion Systems.</title>
        <authorList>
            <person name="Bohle H."/>
            <person name="Henriquez P."/>
            <person name="Grothusen H."/>
            <person name="Navas E."/>
            <person name="Sandoval A."/>
            <person name="Bustamante F."/>
            <person name="Bustos P."/>
            <person name="Mancilla M."/>
        </authorList>
    </citation>
    <scope>NUCLEOTIDE SEQUENCE [LARGE SCALE GENOMIC DNA]</scope>
    <source>
        <strain evidence="5">B1-32597</strain>
    </source>
</reference>
<dbReference type="Proteomes" id="UP000029558">
    <property type="component" value="Chromosome"/>
</dbReference>
<accession>A0A1L6TFU5</accession>
<evidence type="ECO:0000256" key="2">
    <source>
        <dbReference type="SAM" id="MobiDB-lite"/>
    </source>
</evidence>
<sequence length="294" mass="32254">MGKVIALANQKGGVGKTTSCINLAASLASLKKKVLLIDIDPQGNATMGSGVNKHEVEFSINDVLITEISIQQARIDASLAGYDLIAGNANTTEAEIQLFQFEQREQRLAQALAPIKEDYDFILIDCPPSLNMLTLNALTAANSVFIPIQCEYFALEGLSSLLETVEQIRESLNSELQVEGVLRTMYDARNRLTMDVSDQLVQYFGKQVYKAIIPRNVRLAEAPSHGLPIIKYDKYSKGSLAYLALAKEFIRKNKAVQKVAQLTSKSKPKLSAVKTQAKSKSAKSRSNKSKVKMA</sequence>